<reference evidence="2 3" key="1">
    <citation type="submission" date="2017-05" db="EMBL/GenBank/DDBJ databases">
        <authorList>
            <person name="Song R."/>
            <person name="Chenine A.L."/>
            <person name="Ruprecht R.M."/>
        </authorList>
    </citation>
    <scope>NUCLEOTIDE SEQUENCE [LARGE SCALE GENOMIC DNA]</scope>
    <source>
        <strain evidence="2 3">DSM 26136</strain>
    </source>
</reference>
<sequence>MAMAGTFAAGTLALAAPAGLLDTREGRIVIGVAVGVALLCVVRFTRSANGWLNQALASARSTRSGPRQP</sequence>
<feature type="transmembrane region" description="Helical" evidence="1">
    <location>
        <begin position="28"/>
        <end position="45"/>
    </location>
</feature>
<dbReference type="Proteomes" id="UP000196138">
    <property type="component" value="Chromosome"/>
</dbReference>
<evidence type="ECO:0000313" key="3">
    <source>
        <dbReference type="Proteomes" id="UP000196138"/>
    </source>
</evidence>
<evidence type="ECO:0000256" key="1">
    <source>
        <dbReference type="SAM" id="Phobius"/>
    </source>
</evidence>
<keyword evidence="1" id="KW-1133">Transmembrane helix</keyword>
<dbReference type="KEGG" id="cser:CCO03_01890"/>
<keyword evidence="1" id="KW-0472">Membrane</keyword>
<gene>
    <name evidence="2" type="ORF">CCO03_01890</name>
</gene>
<keyword evidence="1" id="KW-0812">Transmembrane</keyword>
<organism evidence="2 3">
    <name type="scientific">Comamonas serinivorans</name>
    <dbReference type="NCBI Taxonomy" id="1082851"/>
    <lineage>
        <taxon>Bacteria</taxon>
        <taxon>Pseudomonadati</taxon>
        <taxon>Pseudomonadota</taxon>
        <taxon>Betaproteobacteria</taxon>
        <taxon>Burkholderiales</taxon>
        <taxon>Comamonadaceae</taxon>
        <taxon>Comamonas</taxon>
    </lineage>
</organism>
<keyword evidence="3" id="KW-1185">Reference proteome</keyword>
<evidence type="ECO:0000313" key="2">
    <source>
        <dbReference type="EMBL" id="ARU03602.1"/>
    </source>
</evidence>
<dbReference type="AlphaFoldDB" id="A0A1Y0EJZ0"/>
<proteinExistence type="predicted"/>
<protein>
    <submittedName>
        <fullName evidence="2">Uncharacterized protein</fullName>
    </submittedName>
</protein>
<accession>A0A1Y0EJZ0</accession>
<dbReference type="EMBL" id="CP021455">
    <property type="protein sequence ID" value="ARU03602.1"/>
    <property type="molecule type" value="Genomic_DNA"/>
</dbReference>
<name>A0A1Y0EJZ0_9BURK</name>